<protein>
    <submittedName>
        <fullName evidence="2 4">Uncharacterized protein</fullName>
    </submittedName>
</protein>
<proteinExistence type="predicted"/>
<name>A0A183F0C0_9BILA</name>
<evidence type="ECO:0000313" key="2">
    <source>
        <dbReference type="EMBL" id="VDN46689.1"/>
    </source>
</evidence>
<evidence type="ECO:0000256" key="1">
    <source>
        <dbReference type="SAM" id="MobiDB-lite"/>
    </source>
</evidence>
<feature type="compositionally biased region" description="Low complexity" evidence="1">
    <location>
        <begin position="41"/>
        <end position="52"/>
    </location>
</feature>
<reference evidence="2 3" key="2">
    <citation type="submission" date="2018-11" db="EMBL/GenBank/DDBJ databases">
        <authorList>
            <consortium name="Pathogen Informatics"/>
        </authorList>
    </citation>
    <scope>NUCLEOTIDE SEQUENCE [LARGE SCALE GENOMIC DNA]</scope>
</reference>
<keyword evidence="3" id="KW-1185">Reference proteome</keyword>
<feature type="region of interest" description="Disordered" evidence="1">
    <location>
        <begin position="35"/>
        <end position="65"/>
    </location>
</feature>
<evidence type="ECO:0000313" key="3">
    <source>
        <dbReference type="Proteomes" id="UP000271098"/>
    </source>
</evidence>
<accession>A0A183F0C0</accession>
<reference evidence="4" key="1">
    <citation type="submission" date="2016-06" db="UniProtKB">
        <authorList>
            <consortium name="WormBaseParasite"/>
        </authorList>
    </citation>
    <scope>IDENTIFICATION</scope>
</reference>
<dbReference type="EMBL" id="UYRT01112733">
    <property type="protein sequence ID" value="VDN46689.1"/>
    <property type="molecule type" value="Genomic_DNA"/>
</dbReference>
<dbReference type="AlphaFoldDB" id="A0A183F0C0"/>
<sequence length="87" mass="9911">MRKTILTALKSSCDEDIWRTYHEFSKIRDDSNLSVEEAVRENSSGSRSPSPTRQRRSLSAGHNEDIRLSPECKRCRSLPPGFSSRSL</sequence>
<organism evidence="4">
    <name type="scientific">Gongylonema pulchrum</name>
    <dbReference type="NCBI Taxonomy" id="637853"/>
    <lineage>
        <taxon>Eukaryota</taxon>
        <taxon>Metazoa</taxon>
        <taxon>Ecdysozoa</taxon>
        <taxon>Nematoda</taxon>
        <taxon>Chromadorea</taxon>
        <taxon>Rhabditida</taxon>
        <taxon>Spirurina</taxon>
        <taxon>Spiruromorpha</taxon>
        <taxon>Spiruroidea</taxon>
        <taxon>Gongylonematidae</taxon>
        <taxon>Gongylonema</taxon>
    </lineage>
</organism>
<evidence type="ECO:0000313" key="4">
    <source>
        <dbReference type="WBParaSite" id="GPUH_0002669101-mRNA-1"/>
    </source>
</evidence>
<dbReference type="WBParaSite" id="GPUH_0002669101-mRNA-1">
    <property type="protein sequence ID" value="GPUH_0002669101-mRNA-1"/>
    <property type="gene ID" value="GPUH_0002669101"/>
</dbReference>
<gene>
    <name evidence="2" type="ORF">GPUH_LOCUS26661</name>
</gene>
<dbReference type="Proteomes" id="UP000271098">
    <property type="component" value="Unassembled WGS sequence"/>
</dbReference>